<reference evidence="13" key="1">
    <citation type="journal article" date="2015" name="J. Microbiol. Biotechnol.">
        <title>Functional Metagenome Mining of Soil for a Novel Gentamicin Resistance Gene.</title>
        <authorList>
            <person name="Im H."/>
            <person name="Kim K.M."/>
            <person name="Lee S.H."/>
            <person name="Ryu C.M."/>
        </authorList>
    </citation>
    <scope>NUCLEOTIDE SEQUENCE</scope>
</reference>
<organism evidence="13">
    <name type="scientific">uncultured bacterium pA1</name>
    <dbReference type="NCBI Taxonomy" id="1776268"/>
    <lineage>
        <taxon>Bacteria</taxon>
        <taxon>environmental samples</taxon>
    </lineage>
</organism>
<keyword evidence="8" id="KW-0745">Spermidine biosynthesis</keyword>
<evidence type="ECO:0000256" key="5">
    <source>
        <dbReference type="ARBA" id="ARBA00022793"/>
    </source>
</evidence>
<dbReference type="Gene3D" id="3.20.20.10">
    <property type="entry name" value="Alanine racemase"/>
    <property type="match status" value="1"/>
</dbReference>
<evidence type="ECO:0000256" key="10">
    <source>
        <dbReference type="PIRSR" id="PIRSR600183-50"/>
    </source>
</evidence>
<evidence type="ECO:0000256" key="2">
    <source>
        <dbReference type="ARBA" id="ARBA00001946"/>
    </source>
</evidence>
<evidence type="ECO:0000313" key="13">
    <source>
        <dbReference type="EMBL" id="ALV85552.1"/>
    </source>
</evidence>
<evidence type="ECO:0000259" key="11">
    <source>
        <dbReference type="Pfam" id="PF00278"/>
    </source>
</evidence>
<dbReference type="AlphaFoldDB" id="A0A0U3TV86"/>
<accession>A0A0U3TV86</accession>
<dbReference type="GO" id="GO:0006527">
    <property type="term" value="P:L-arginine catabolic process"/>
    <property type="evidence" value="ECO:0007669"/>
    <property type="project" value="InterPro"/>
</dbReference>
<dbReference type="Pfam" id="PF02784">
    <property type="entry name" value="Orn_Arg_deC_N"/>
    <property type="match status" value="1"/>
</dbReference>
<keyword evidence="9" id="KW-0456">Lyase</keyword>
<evidence type="ECO:0000256" key="7">
    <source>
        <dbReference type="ARBA" id="ARBA00022898"/>
    </source>
</evidence>
<dbReference type="InterPro" id="IPR009006">
    <property type="entry name" value="Ala_racemase/Decarboxylase_C"/>
</dbReference>
<evidence type="ECO:0000256" key="8">
    <source>
        <dbReference type="ARBA" id="ARBA00023066"/>
    </source>
</evidence>
<comment type="similarity">
    <text evidence="3">Belongs to the Orn/Lys/Arg decarboxylase class-II family. SpeA subfamily.</text>
</comment>
<evidence type="ECO:0000256" key="1">
    <source>
        <dbReference type="ARBA" id="ARBA00001933"/>
    </source>
</evidence>
<comment type="cofactor">
    <cofactor evidence="1 10">
        <name>pyridoxal 5'-phosphate</name>
        <dbReference type="ChEBI" id="CHEBI:597326"/>
    </cofactor>
</comment>
<dbReference type="InterPro" id="IPR022653">
    <property type="entry name" value="De-COase2_pyr-phos_BS"/>
</dbReference>
<dbReference type="InterPro" id="IPR022644">
    <property type="entry name" value="De-COase2_N"/>
</dbReference>
<dbReference type="PRINTS" id="PR01179">
    <property type="entry name" value="ODADCRBXLASE"/>
</dbReference>
<dbReference type="InterPro" id="IPR000183">
    <property type="entry name" value="Orn/DAP/Arg_de-COase"/>
</dbReference>
<dbReference type="SUPFAM" id="SSF50621">
    <property type="entry name" value="Alanine racemase C-terminal domain-like"/>
    <property type="match status" value="1"/>
</dbReference>
<keyword evidence="7 10" id="KW-0663">Pyridoxal phosphate</keyword>
<dbReference type="Pfam" id="PF00278">
    <property type="entry name" value="Orn_DAP_Arg_deC"/>
    <property type="match status" value="1"/>
</dbReference>
<evidence type="ECO:0000256" key="4">
    <source>
        <dbReference type="ARBA" id="ARBA00012426"/>
    </source>
</evidence>
<dbReference type="GO" id="GO:0008295">
    <property type="term" value="P:spermidine biosynthetic process"/>
    <property type="evidence" value="ECO:0007669"/>
    <property type="project" value="UniProtKB-KW"/>
</dbReference>
<dbReference type="PANTHER" id="PTHR43295">
    <property type="entry name" value="ARGININE DECARBOXYLASE"/>
    <property type="match status" value="1"/>
</dbReference>
<protein>
    <recommendedName>
        <fullName evidence="4">arginine decarboxylase</fullName>
        <ecNumber evidence="4">4.1.1.19</ecNumber>
    </recommendedName>
</protein>
<feature type="domain" description="Orn/DAP/Arg decarboxylase 2 N-terminal" evidence="12">
    <location>
        <begin position="83"/>
        <end position="314"/>
    </location>
</feature>
<dbReference type="InterPro" id="IPR022643">
    <property type="entry name" value="De-COase2_C"/>
</dbReference>
<feature type="modified residue" description="N6-(pyridoxal phosphate)lysine" evidence="10">
    <location>
        <position position="95"/>
    </location>
</feature>
<proteinExistence type="inferred from homology"/>
<dbReference type="SUPFAM" id="SSF51419">
    <property type="entry name" value="PLP-binding barrel"/>
    <property type="match status" value="1"/>
</dbReference>
<keyword evidence="6" id="KW-0460">Magnesium</keyword>
<dbReference type="InterPro" id="IPR002985">
    <property type="entry name" value="Arg_decrbxlase"/>
</dbReference>
<dbReference type="EMBL" id="KU240005">
    <property type="protein sequence ID" value="ALV85552.1"/>
    <property type="molecule type" value="Genomic_DNA"/>
</dbReference>
<dbReference type="Gene3D" id="2.40.37.10">
    <property type="entry name" value="Lyase, Ornithine Decarboxylase, Chain A, domain 1"/>
    <property type="match status" value="1"/>
</dbReference>
<sequence length="457" mass="52841">MFFMTRRNGFKHFWKLGKEEFNTQWFDVSKKGDLLVKEGYYQYNVAELAKKYGTPLEIVFPHIIERRARNLIDIFNAYIKLNDYRGRFFYHYPMKVNQSKEFVLSLISEGANLETSSANELWIVKRLWEQEKFADRTRVLCNGPKTEKYLNLIDELDRKGLMITPIVEEASEFDFFKRYKGEIGVRVDMNLRVRSHWDKKFNLFGIREDDLLHMGKIRNLAVLSYHISSQIETVDGFTAPVRRAVQLYAKMREKNPGLDTINIGGGGGVPYEKKRFYTSKAAIQRIVKTFKQQCMRLQVREPNIICEWGRHVAAPAQISVFSVISEKPVKEGYAKRWYTIDGSFINDLADTWAIHQKWHVIPAKGMDTRRVQKVWLAGSSCDSDDKYTAGGGHVLLPRIEEGDRPLIAVLDTGAYQDALASYHCLLSHPAKIVCKDGDVTVARKRDTAEEVGKRFGW</sequence>
<feature type="domain" description="Orn/DAP/Arg decarboxylase 2 C-terminal" evidence="11">
    <location>
        <begin position="315"/>
        <end position="413"/>
    </location>
</feature>
<evidence type="ECO:0000259" key="12">
    <source>
        <dbReference type="Pfam" id="PF02784"/>
    </source>
</evidence>
<dbReference type="PANTHER" id="PTHR43295:SF9">
    <property type="entry name" value="BIOSYNTHETIC ARGININE DECARBOXYLASE"/>
    <property type="match status" value="1"/>
</dbReference>
<name>A0A0U3TV86_9BACT</name>
<comment type="cofactor">
    <cofactor evidence="2">
        <name>Mg(2+)</name>
        <dbReference type="ChEBI" id="CHEBI:18420"/>
    </cofactor>
</comment>
<dbReference type="InterPro" id="IPR029066">
    <property type="entry name" value="PLP-binding_barrel"/>
</dbReference>
<dbReference type="PROSITE" id="PS00878">
    <property type="entry name" value="ODR_DC_2_1"/>
    <property type="match status" value="1"/>
</dbReference>
<dbReference type="GO" id="GO:0008792">
    <property type="term" value="F:arginine decarboxylase activity"/>
    <property type="evidence" value="ECO:0007669"/>
    <property type="project" value="UniProtKB-EC"/>
</dbReference>
<dbReference type="EC" id="4.1.1.19" evidence="4"/>
<evidence type="ECO:0000256" key="6">
    <source>
        <dbReference type="ARBA" id="ARBA00022842"/>
    </source>
</evidence>
<evidence type="ECO:0000256" key="3">
    <source>
        <dbReference type="ARBA" id="ARBA00008357"/>
    </source>
</evidence>
<evidence type="ECO:0000256" key="9">
    <source>
        <dbReference type="ARBA" id="ARBA00023239"/>
    </source>
</evidence>
<keyword evidence="5" id="KW-0210">Decarboxylase</keyword>
<dbReference type="PRINTS" id="PR01180">
    <property type="entry name" value="ARGDCRBXLASE"/>
</dbReference>
<feature type="active site" description="Proton donor" evidence="10">
    <location>
        <position position="381"/>
    </location>
</feature>